<evidence type="ECO:0000313" key="2">
    <source>
        <dbReference type="EMBL" id="KIM25648.1"/>
    </source>
</evidence>
<feature type="compositionally biased region" description="Polar residues" evidence="1">
    <location>
        <begin position="259"/>
        <end position="295"/>
    </location>
</feature>
<reference evidence="3" key="2">
    <citation type="submission" date="2015-01" db="EMBL/GenBank/DDBJ databases">
        <title>Evolutionary Origins and Diversification of the Mycorrhizal Mutualists.</title>
        <authorList>
            <consortium name="DOE Joint Genome Institute"/>
            <consortium name="Mycorrhizal Genomics Consortium"/>
            <person name="Kohler A."/>
            <person name="Kuo A."/>
            <person name="Nagy L.G."/>
            <person name="Floudas D."/>
            <person name="Copeland A."/>
            <person name="Barry K.W."/>
            <person name="Cichocki N."/>
            <person name="Veneault-Fourrey C."/>
            <person name="LaButti K."/>
            <person name="Lindquist E.A."/>
            <person name="Lipzen A."/>
            <person name="Lundell T."/>
            <person name="Morin E."/>
            <person name="Murat C."/>
            <person name="Riley R."/>
            <person name="Ohm R."/>
            <person name="Sun H."/>
            <person name="Tunlid A."/>
            <person name="Henrissat B."/>
            <person name="Grigoriev I.V."/>
            <person name="Hibbett D.S."/>
            <person name="Martin F."/>
        </authorList>
    </citation>
    <scope>NUCLEOTIDE SEQUENCE [LARGE SCALE GENOMIC DNA]</scope>
    <source>
        <strain evidence="3">MAFF 305830</strain>
    </source>
</reference>
<dbReference type="EMBL" id="KN824312">
    <property type="protein sequence ID" value="KIM25648.1"/>
    <property type="molecule type" value="Genomic_DNA"/>
</dbReference>
<evidence type="ECO:0000313" key="3">
    <source>
        <dbReference type="Proteomes" id="UP000054097"/>
    </source>
</evidence>
<feature type="compositionally biased region" description="Polar residues" evidence="1">
    <location>
        <begin position="77"/>
        <end position="94"/>
    </location>
</feature>
<protein>
    <submittedName>
        <fullName evidence="2">Uncharacterized protein</fullName>
    </submittedName>
</protein>
<name>A0A0C2WGZ2_SERVB</name>
<feature type="compositionally biased region" description="Polar residues" evidence="1">
    <location>
        <begin position="309"/>
        <end position="329"/>
    </location>
</feature>
<feature type="compositionally biased region" description="Polar residues" evidence="1">
    <location>
        <begin position="354"/>
        <end position="367"/>
    </location>
</feature>
<dbReference type="HOGENOM" id="CLU_698611_0_0_1"/>
<dbReference type="AlphaFoldDB" id="A0A0C2WGZ2"/>
<feature type="region of interest" description="Disordered" evidence="1">
    <location>
        <begin position="67"/>
        <end position="97"/>
    </location>
</feature>
<dbReference type="Proteomes" id="UP000054097">
    <property type="component" value="Unassembled WGS sequence"/>
</dbReference>
<accession>A0A0C2WGZ2</accession>
<feature type="region of interest" description="Disordered" evidence="1">
    <location>
        <begin position="350"/>
        <end position="395"/>
    </location>
</feature>
<sequence length="395" mass="41462">MNTSTNAQAPIRAPMHPGVTPGNPSNVLSSVYTSGIPHTSSIPVANNLRIQAIYRGKPNGTLDYTRPGYEHIASSGEGPSNGQTANNPALNSGPATHGKLSGNWSNCHTVLHDAAHNPFLSVVFTPGDQYSKPEALFYQSRSGGLLSFAEWLEMTHGNRTLVQFMTFFADYASYAHRTRTERVLDIISVSSIPPNTNATHVGAPALHGVNHISDTAATGSSTNMATPNHQNIYKAGSNGTSSQATVARSQLLAAQLRQHQMTQLGGKQQPVLTTETHPVPNPTLQGSQNNTSVIATSPPGARGGVEKTSPPTTGLATSHGNSNTPNPVSTPVEPITIVASTTQTIVRTDAANAAPSQQPSTKTTSVQIPRPSASKPRKAPAGRKRTAAQAGFVEK</sequence>
<gene>
    <name evidence="2" type="ORF">M408DRAFT_205728</name>
</gene>
<reference evidence="2 3" key="1">
    <citation type="submission" date="2014-04" db="EMBL/GenBank/DDBJ databases">
        <authorList>
            <consortium name="DOE Joint Genome Institute"/>
            <person name="Kuo A."/>
            <person name="Zuccaro A."/>
            <person name="Kohler A."/>
            <person name="Nagy L.G."/>
            <person name="Floudas D."/>
            <person name="Copeland A."/>
            <person name="Barry K.W."/>
            <person name="Cichocki N."/>
            <person name="Veneault-Fourrey C."/>
            <person name="LaButti K."/>
            <person name="Lindquist E.A."/>
            <person name="Lipzen A."/>
            <person name="Lundell T."/>
            <person name="Morin E."/>
            <person name="Murat C."/>
            <person name="Sun H."/>
            <person name="Tunlid A."/>
            <person name="Henrissat B."/>
            <person name="Grigoriev I.V."/>
            <person name="Hibbett D.S."/>
            <person name="Martin F."/>
            <person name="Nordberg H.P."/>
            <person name="Cantor M.N."/>
            <person name="Hua S.X."/>
        </authorList>
    </citation>
    <scope>NUCLEOTIDE SEQUENCE [LARGE SCALE GENOMIC DNA]</scope>
    <source>
        <strain evidence="2 3">MAFF 305830</strain>
    </source>
</reference>
<proteinExistence type="predicted"/>
<feature type="region of interest" description="Disordered" evidence="1">
    <location>
        <begin position="1"/>
        <end position="22"/>
    </location>
</feature>
<keyword evidence="3" id="KW-1185">Reference proteome</keyword>
<feature type="compositionally biased region" description="Basic residues" evidence="1">
    <location>
        <begin position="375"/>
        <end position="386"/>
    </location>
</feature>
<organism evidence="2 3">
    <name type="scientific">Serendipita vermifera MAFF 305830</name>
    <dbReference type="NCBI Taxonomy" id="933852"/>
    <lineage>
        <taxon>Eukaryota</taxon>
        <taxon>Fungi</taxon>
        <taxon>Dikarya</taxon>
        <taxon>Basidiomycota</taxon>
        <taxon>Agaricomycotina</taxon>
        <taxon>Agaricomycetes</taxon>
        <taxon>Sebacinales</taxon>
        <taxon>Serendipitaceae</taxon>
        <taxon>Serendipita</taxon>
    </lineage>
</organism>
<evidence type="ECO:0000256" key="1">
    <source>
        <dbReference type="SAM" id="MobiDB-lite"/>
    </source>
</evidence>
<feature type="region of interest" description="Disordered" evidence="1">
    <location>
        <begin position="259"/>
        <end position="332"/>
    </location>
</feature>